<dbReference type="Proteomes" id="UP000619260">
    <property type="component" value="Unassembled WGS sequence"/>
</dbReference>
<keyword evidence="2" id="KW-0472">Membrane</keyword>
<protein>
    <submittedName>
        <fullName evidence="3">Uncharacterized protein</fullName>
    </submittedName>
</protein>
<keyword evidence="2" id="KW-1133">Transmembrane helix</keyword>
<dbReference type="AlphaFoldDB" id="A0A8J4DU03"/>
<feature type="region of interest" description="Disordered" evidence="1">
    <location>
        <begin position="61"/>
        <end position="83"/>
    </location>
</feature>
<feature type="transmembrane region" description="Helical" evidence="2">
    <location>
        <begin position="35"/>
        <end position="56"/>
    </location>
</feature>
<organism evidence="3 4">
    <name type="scientific">Virgisporangium aliadipatigenens</name>
    <dbReference type="NCBI Taxonomy" id="741659"/>
    <lineage>
        <taxon>Bacteria</taxon>
        <taxon>Bacillati</taxon>
        <taxon>Actinomycetota</taxon>
        <taxon>Actinomycetes</taxon>
        <taxon>Micromonosporales</taxon>
        <taxon>Micromonosporaceae</taxon>
        <taxon>Virgisporangium</taxon>
    </lineage>
</organism>
<dbReference type="EMBL" id="BOPF01000022">
    <property type="protein sequence ID" value="GIJ48687.1"/>
    <property type="molecule type" value="Genomic_DNA"/>
</dbReference>
<sequence>MLITSPATLLLAAVLASPTLWTAFVTQQVSYTDAALRYLFCVPAAAVMLWLLRTVVRSFGPSHPERRGTDKAPPPEESPAPTA</sequence>
<proteinExistence type="predicted"/>
<evidence type="ECO:0000313" key="3">
    <source>
        <dbReference type="EMBL" id="GIJ48687.1"/>
    </source>
</evidence>
<evidence type="ECO:0000256" key="1">
    <source>
        <dbReference type="SAM" id="MobiDB-lite"/>
    </source>
</evidence>
<reference evidence="3" key="1">
    <citation type="submission" date="2021-01" db="EMBL/GenBank/DDBJ databases">
        <title>Whole genome shotgun sequence of Virgisporangium aliadipatigenens NBRC 105644.</title>
        <authorList>
            <person name="Komaki H."/>
            <person name="Tamura T."/>
        </authorList>
    </citation>
    <scope>NUCLEOTIDE SEQUENCE</scope>
    <source>
        <strain evidence="3">NBRC 105644</strain>
    </source>
</reference>
<comment type="caution">
    <text evidence="3">The sequence shown here is derived from an EMBL/GenBank/DDBJ whole genome shotgun (WGS) entry which is preliminary data.</text>
</comment>
<gene>
    <name evidence="3" type="ORF">Val02_55730</name>
</gene>
<keyword evidence="2" id="KW-0812">Transmembrane</keyword>
<dbReference type="RefSeq" id="WP_203902171.1">
    <property type="nucleotide sequence ID" value="NZ_BOPF01000022.1"/>
</dbReference>
<name>A0A8J4DU03_9ACTN</name>
<accession>A0A8J4DU03</accession>
<feature type="compositionally biased region" description="Basic and acidic residues" evidence="1">
    <location>
        <begin position="63"/>
        <end position="74"/>
    </location>
</feature>
<evidence type="ECO:0000313" key="4">
    <source>
        <dbReference type="Proteomes" id="UP000619260"/>
    </source>
</evidence>
<keyword evidence="4" id="KW-1185">Reference proteome</keyword>
<evidence type="ECO:0000256" key="2">
    <source>
        <dbReference type="SAM" id="Phobius"/>
    </source>
</evidence>